<gene>
    <name evidence="1" type="ORF">PFLUV_G00009490</name>
</gene>
<keyword evidence="2" id="KW-1185">Reference proteome</keyword>
<dbReference type="Proteomes" id="UP000465112">
    <property type="component" value="Chromosome 1"/>
</dbReference>
<proteinExistence type="predicted"/>
<sequence length="66" mass="7261">MAQRFSIQNKREWCATETGAPDPPEAASHTALPSRLFPARQRLSLGKSSVVTSCALTFPRVAQPRH</sequence>
<accession>A0A6A5F197</accession>
<dbReference type="AlphaFoldDB" id="A0A6A5F197"/>
<organism evidence="1 2">
    <name type="scientific">Perca fluviatilis</name>
    <name type="common">European perch</name>
    <dbReference type="NCBI Taxonomy" id="8168"/>
    <lineage>
        <taxon>Eukaryota</taxon>
        <taxon>Metazoa</taxon>
        <taxon>Chordata</taxon>
        <taxon>Craniata</taxon>
        <taxon>Vertebrata</taxon>
        <taxon>Euteleostomi</taxon>
        <taxon>Actinopterygii</taxon>
        <taxon>Neopterygii</taxon>
        <taxon>Teleostei</taxon>
        <taxon>Neoteleostei</taxon>
        <taxon>Acanthomorphata</taxon>
        <taxon>Eupercaria</taxon>
        <taxon>Perciformes</taxon>
        <taxon>Percoidei</taxon>
        <taxon>Percidae</taxon>
        <taxon>Percinae</taxon>
        <taxon>Perca</taxon>
    </lineage>
</organism>
<evidence type="ECO:0000313" key="2">
    <source>
        <dbReference type="Proteomes" id="UP000465112"/>
    </source>
</evidence>
<protein>
    <submittedName>
        <fullName evidence="1">Uncharacterized protein</fullName>
    </submittedName>
</protein>
<reference evidence="1 2" key="1">
    <citation type="submission" date="2019-06" db="EMBL/GenBank/DDBJ databases">
        <title>A chromosome-scale genome assembly of the European perch, Perca fluviatilis.</title>
        <authorList>
            <person name="Roques C."/>
            <person name="Zahm M."/>
            <person name="Cabau C."/>
            <person name="Klopp C."/>
            <person name="Bouchez O."/>
            <person name="Donnadieu C."/>
            <person name="Kuhl H."/>
            <person name="Gislard M."/>
            <person name="Guendouz S."/>
            <person name="Journot L."/>
            <person name="Haffray P."/>
            <person name="Bestin A."/>
            <person name="Morvezen R."/>
            <person name="Feron R."/>
            <person name="Wen M."/>
            <person name="Jouanno E."/>
            <person name="Herpin A."/>
            <person name="Schartl M."/>
            <person name="Postlethwait J."/>
            <person name="Schaerlinger B."/>
            <person name="Chardard D."/>
            <person name="Lecocq T."/>
            <person name="Poncet C."/>
            <person name="Jaffrelo L."/>
            <person name="Lampietro C."/>
            <person name="Guiguen Y."/>
        </authorList>
    </citation>
    <scope>NUCLEOTIDE SEQUENCE [LARGE SCALE GENOMIC DNA]</scope>
    <source>
        <tissue evidence="1">Blood</tissue>
    </source>
</reference>
<name>A0A6A5F197_PERFL</name>
<dbReference type="EMBL" id="VHII01000001">
    <property type="protein sequence ID" value="KAF1395241.1"/>
    <property type="molecule type" value="Genomic_DNA"/>
</dbReference>
<evidence type="ECO:0000313" key="1">
    <source>
        <dbReference type="EMBL" id="KAF1395241.1"/>
    </source>
</evidence>
<comment type="caution">
    <text evidence="1">The sequence shown here is derived from an EMBL/GenBank/DDBJ whole genome shotgun (WGS) entry which is preliminary data.</text>
</comment>